<feature type="compositionally biased region" description="Basic and acidic residues" evidence="1">
    <location>
        <begin position="12"/>
        <end position="25"/>
    </location>
</feature>
<dbReference type="EMBL" id="JAAGWQ010000209">
    <property type="protein sequence ID" value="KAF5659756.1"/>
    <property type="molecule type" value="Genomic_DNA"/>
</dbReference>
<sequence>MDLSKNRTRIVPIHEREISSERETSAPEQSLYKGPKRRHATVYDAVAGKVSYDQGLGPETGTEDSQNMPRHPKASRYSTKDIPLAPDEVLFRRKDAPERYLEHDIYFAHERDLPHSGQGVLPESDVLKAVHAYTSAFYSAANHERQHPDSRNITERSMDETALLAFGILLEEAGKEVLGRGGDLVFTEGADDTPGDGPAPVHDETRLIGHHHISLRGRPKRRKVTDSDIE</sequence>
<feature type="region of interest" description="Disordered" evidence="1">
    <location>
        <begin position="1"/>
        <end position="78"/>
    </location>
</feature>
<gene>
    <name evidence="2" type="ORF">FHETE_9278</name>
</gene>
<name>A0A8H5SVF2_FUSHE</name>
<organism evidence="2 3">
    <name type="scientific">Fusarium heterosporum</name>
    <dbReference type="NCBI Taxonomy" id="42747"/>
    <lineage>
        <taxon>Eukaryota</taxon>
        <taxon>Fungi</taxon>
        <taxon>Dikarya</taxon>
        <taxon>Ascomycota</taxon>
        <taxon>Pezizomycotina</taxon>
        <taxon>Sordariomycetes</taxon>
        <taxon>Hypocreomycetidae</taxon>
        <taxon>Hypocreales</taxon>
        <taxon>Nectriaceae</taxon>
        <taxon>Fusarium</taxon>
        <taxon>Fusarium heterosporum species complex</taxon>
    </lineage>
</organism>
<dbReference type="AlphaFoldDB" id="A0A8H5SVF2"/>
<evidence type="ECO:0000313" key="3">
    <source>
        <dbReference type="Proteomes" id="UP000567885"/>
    </source>
</evidence>
<protein>
    <submittedName>
        <fullName evidence="2">Uncharacterized protein</fullName>
    </submittedName>
</protein>
<proteinExistence type="predicted"/>
<dbReference type="OrthoDB" id="2565191at2759"/>
<accession>A0A8H5SVF2</accession>
<dbReference type="GO" id="GO:0006360">
    <property type="term" value="P:transcription by RNA polymerase I"/>
    <property type="evidence" value="ECO:0007669"/>
    <property type="project" value="InterPro"/>
</dbReference>
<reference evidence="2 3" key="1">
    <citation type="submission" date="2020-05" db="EMBL/GenBank/DDBJ databases">
        <title>Identification and distribution of gene clusters putatively required for synthesis of sphingolipid metabolism inhibitors in phylogenetically diverse species of the filamentous fungus Fusarium.</title>
        <authorList>
            <person name="Kim H.-S."/>
            <person name="Busman M."/>
            <person name="Brown D.W."/>
            <person name="Divon H."/>
            <person name="Uhlig S."/>
            <person name="Proctor R.H."/>
        </authorList>
    </citation>
    <scope>NUCLEOTIDE SEQUENCE [LARGE SCALE GENOMIC DNA]</scope>
    <source>
        <strain evidence="2 3">NRRL 20693</strain>
    </source>
</reference>
<keyword evidence="3" id="KW-1185">Reference proteome</keyword>
<dbReference type="PANTHER" id="PTHR28054">
    <property type="entry name" value="RNA POLYMERASE I-SPECIFIC TRANSCRIPTION INITIATION FACTOR RRN10"/>
    <property type="match status" value="1"/>
</dbReference>
<dbReference type="PANTHER" id="PTHR28054:SF1">
    <property type="entry name" value="RNA POLYMERASE I-SPECIFIC TRANSCRIPTION INITIATION FACTOR RRN10"/>
    <property type="match status" value="1"/>
</dbReference>
<comment type="caution">
    <text evidence="2">The sequence shown here is derived from an EMBL/GenBank/DDBJ whole genome shotgun (WGS) entry which is preliminary data.</text>
</comment>
<dbReference type="InterPro" id="IPR022793">
    <property type="entry name" value="Rrn10"/>
</dbReference>
<dbReference type="Proteomes" id="UP000567885">
    <property type="component" value="Unassembled WGS sequence"/>
</dbReference>
<evidence type="ECO:0000256" key="1">
    <source>
        <dbReference type="SAM" id="MobiDB-lite"/>
    </source>
</evidence>
<evidence type="ECO:0000313" key="2">
    <source>
        <dbReference type="EMBL" id="KAF5659756.1"/>
    </source>
</evidence>